<gene>
    <name evidence="1" type="ORF">I3842_06G147700</name>
</gene>
<dbReference type="InterPro" id="IPR046958">
    <property type="entry name" value="RBK1/2/STUNTED"/>
</dbReference>
<evidence type="ECO:0000313" key="1">
    <source>
        <dbReference type="EMBL" id="KAG6709731.1"/>
    </source>
</evidence>
<dbReference type="Proteomes" id="UP000811246">
    <property type="component" value="Chromosome 6"/>
</dbReference>
<evidence type="ECO:0000313" key="2">
    <source>
        <dbReference type="Proteomes" id="UP000811246"/>
    </source>
</evidence>
<accession>A0A922JIC5</accession>
<protein>
    <submittedName>
        <fullName evidence="1">Uncharacterized protein</fullName>
    </submittedName>
</protein>
<comment type="caution">
    <text evidence="1">The sequence shown here is derived from an EMBL/GenBank/DDBJ whole genome shotgun (WGS) entry which is preliminary data.</text>
</comment>
<reference evidence="1" key="1">
    <citation type="submission" date="2021-01" db="EMBL/GenBank/DDBJ databases">
        <authorList>
            <person name="Lovell J.T."/>
            <person name="Bentley N."/>
            <person name="Bhattarai G."/>
            <person name="Jenkins J.W."/>
            <person name="Sreedasyam A."/>
            <person name="Alarcon Y."/>
            <person name="Bock C."/>
            <person name="Boston L."/>
            <person name="Carlson J."/>
            <person name="Cervantes K."/>
            <person name="Clermont K."/>
            <person name="Krom N."/>
            <person name="Kubenka K."/>
            <person name="Mamidi S."/>
            <person name="Mattison C."/>
            <person name="Monteros M."/>
            <person name="Pisani C."/>
            <person name="Plott C."/>
            <person name="Rajasekar S."/>
            <person name="Rhein H.S."/>
            <person name="Rohla C."/>
            <person name="Song M."/>
            <person name="Hilaire R.S."/>
            <person name="Shu S."/>
            <person name="Wells L."/>
            <person name="Wang X."/>
            <person name="Webber J."/>
            <person name="Heerema R.J."/>
            <person name="Klein P."/>
            <person name="Conner P."/>
            <person name="Grauke L."/>
            <person name="Grimwood J."/>
            <person name="Schmutz J."/>
            <person name="Randall J.J."/>
        </authorList>
    </citation>
    <scope>NUCLEOTIDE SEQUENCE</scope>
    <source>
        <tissue evidence="1">Leaf</tissue>
    </source>
</reference>
<dbReference type="EMBL" id="CM031830">
    <property type="protein sequence ID" value="KAG6709731.1"/>
    <property type="molecule type" value="Genomic_DNA"/>
</dbReference>
<dbReference type="PANTHER" id="PTHR47987">
    <property type="entry name" value="OS08G0249100 PROTEIN"/>
    <property type="match status" value="1"/>
</dbReference>
<sequence>MESQGKTVLVAVDANRGGKGGMEAVNWALKRIVRPRDTVIALGVILESCYSKKSSCFPFLMRIGISGLCKNLEEDEHLPVDIHDYGIFLLELITGKSARCFQARGNGQKFGDWAIPLLQKGSISQVMDHRLTDTSDKKVVQHMANAALCCLKNAKNWRHSMSEVLAVVRGDEFAESKYGVLLN</sequence>
<proteinExistence type="predicted"/>
<name>A0A922JIC5_CARIL</name>
<dbReference type="AlphaFoldDB" id="A0A922JIC5"/>
<organism evidence="1 2">
    <name type="scientific">Carya illinoinensis</name>
    <name type="common">Pecan</name>
    <dbReference type="NCBI Taxonomy" id="32201"/>
    <lineage>
        <taxon>Eukaryota</taxon>
        <taxon>Viridiplantae</taxon>
        <taxon>Streptophyta</taxon>
        <taxon>Embryophyta</taxon>
        <taxon>Tracheophyta</taxon>
        <taxon>Spermatophyta</taxon>
        <taxon>Magnoliopsida</taxon>
        <taxon>eudicotyledons</taxon>
        <taxon>Gunneridae</taxon>
        <taxon>Pentapetalae</taxon>
        <taxon>rosids</taxon>
        <taxon>fabids</taxon>
        <taxon>Fagales</taxon>
        <taxon>Juglandaceae</taxon>
        <taxon>Carya</taxon>
    </lineage>
</organism>